<reference evidence="1 2" key="1">
    <citation type="submission" date="2016-11" db="EMBL/GenBank/DDBJ databases">
        <authorList>
            <person name="Jaros S."/>
            <person name="Januszkiewicz K."/>
            <person name="Wedrychowicz H."/>
        </authorList>
    </citation>
    <scope>NUCLEOTIDE SEQUENCE [LARGE SCALE GENOMIC DNA]</scope>
    <source>
        <strain evidence="1 2">DSM 15212</strain>
    </source>
</reference>
<name>A0A1M6JWI2_PARC5</name>
<dbReference type="Proteomes" id="UP000184465">
    <property type="component" value="Unassembled WGS sequence"/>
</dbReference>
<gene>
    <name evidence="1" type="ORF">SAMN02745912_00191</name>
</gene>
<evidence type="ECO:0000313" key="1">
    <source>
        <dbReference type="EMBL" id="SHJ50988.1"/>
    </source>
</evidence>
<protein>
    <recommendedName>
        <fullName evidence="3">Helix-turn-helix domain of resolvase</fullName>
    </recommendedName>
</protein>
<accession>A0A1M6JWI2</accession>
<keyword evidence="2" id="KW-1185">Reference proteome</keyword>
<dbReference type="RefSeq" id="WP_073146497.1">
    <property type="nucleotide sequence ID" value="NZ_FRAG01000001.1"/>
</dbReference>
<organism evidence="1 2">
    <name type="scientific">Paramaledivibacter caminithermalis (strain DSM 15212 / CIP 107654 / DViRD3)</name>
    <name type="common">Clostridium caminithermale</name>
    <dbReference type="NCBI Taxonomy" id="1121301"/>
    <lineage>
        <taxon>Bacteria</taxon>
        <taxon>Bacillati</taxon>
        <taxon>Bacillota</taxon>
        <taxon>Clostridia</taxon>
        <taxon>Peptostreptococcales</taxon>
        <taxon>Caminicellaceae</taxon>
        <taxon>Paramaledivibacter</taxon>
    </lineage>
</organism>
<proteinExistence type="predicted"/>
<dbReference type="STRING" id="1121301.SAMN02745912_00191"/>
<evidence type="ECO:0008006" key="3">
    <source>
        <dbReference type="Google" id="ProtNLM"/>
    </source>
</evidence>
<evidence type="ECO:0000313" key="2">
    <source>
        <dbReference type="Proteomes" id="UP000184465"/>
    </source>
</evidence>
<dbReference type="AlphaFoldDB" id="A0A1M6JWI2"/>
<sequence>MNKRNNNYSKYKYKNNFFDIDIDDMMEFIEAGYKLDEIAKELSVSKEQINTLRDEINKNY</sequence>
<dbReference type="EMBL" id="FRAG01000001">
    <property type="protein sequence ID" value="SHJ50988.1"/>
    <property type="molecule type" value="Genomic_DNA"/>
</dbReference>